<feature type="binding site" evidence="6">
    <location>
        <position position="260"/>
    </location>
    <ligand>
        <name>Mg(2+)</name>
        <dbReference type="ChEBI" id="CHEBI:18420"/>
        <label>1</label>
    </ligand>
</feature>
<evidence type="ECO:0000256" key="7">
    <source>
        <dbReference type="PIRSR" id="PIRSR604808-3"/>
    </source>
</evidence>
<dbReference type="GO" id="GO:0003677">
    <property type="term" value="F:DNA binding"/>
    <property type="evidence" value="ECO:0007669"/>
    <property type="project" value="InterPro"/>
</dbReference>
<feature type="active site" description="Proton donor/acceptor" evidence="5">
    <location>
        <position position="156"/>
    </location>
</feature>
<proteinExistence type="inferred from homology"/>
<dbReference type="GO" id="GO:0006281">
    <property type="term" value="P:DNA repair"/>
    <property type="evidence" value="ECO:0007669"/>
    <property type="project" value="InterPro"/>
</dbReference>
<feature type="domain" description="Endonuclease/exonuclease/phosphatase" evidence="8">
    <location>
        <begin position="7"/>
        <end position="260"/>
    </location>
</feature>
<evidence type="ECO:0000256" key="2">
    <source>
        <dbReference type="ARBA" id="ARBA00022723"/>
    </source>
</evidence>
<dbReference type="EMBL" id="SMSJ01000155">
    <property type="protein sequence ID" value="TDH58090.1"/>
    <property type="molecule type" value="Genomic_DNA"/>
</dbReference>
<feature type="active site" evidence="5">
    <location>
        <position position="112"/>
    </location>
</feature>
<organism evidence="9 10">
    <name type="scientific">Dankookia rubra</name>
    <dbReference type="NCBI Taxonomy" id="1442381"/>
    <lineage>
        <taxon>Bacteria</taxon>
        <taxon>Pseudomonadati</taxon>
        <taxon>Pseudomonadota</taxon>
        <taxon>Alphaproteobacteria</taxon>
        <taxon>Acetobacterales</taxon>
        <taxon>Roseomonadaceae</taxon>
        <taxon>Dankookia</taxon>
    </lineage>
</organism>
<feature type="binding site" evidence="6">
    <location>
        <position position="156"/>
    </location>
    <ligand>
        <name>Mg(2+)</name>
        <dbReference type="ChEBI" id="CHEBI:18420"/>
        <label>1</label>
    </ligand>
</feature>
<evidence type="ECO:0000256" key="1">
    <source>
        <dbReference type="ARBA" id="ARBA00007092"/>
    </source>
</evidence>
<accession>A0A4R5Q5B3</accession>
<dbReference type="GO" id="GO:0004519">
    <property type="term" value="F:endonuclease activity"/>
    <property type="evidence" value="ECO:0007669"/>
    <property type="project" value="InterPro"/>
</dbReference>
<feature type="binding site" evidence="6">
    <location>
        <position position="10"/>
    </location>
    <ligand>
        <name>Mg(2+)</name>
        <dbReference type="ChEBI" id="CHEBI:18420"/>
        <label>1</label>
    </ligand>
</feature>
<evidence type="ECO:0000256" key="4">
    <source>
        <dbReference type="ARBA" id="ARBA00022842"/>
    </source>
</evidence>
<feature type="site" description="Interaction with DNA substrate" evidence="7">
    <location>
        <position position="260"/>
    </location>
</feature>
<dbReference type="InterPro" id="IPR020847">
    <property type="entry name" value="AP_endonuclease_F1_BS"/>
</dbReference>
<dbReference type="InterPro" id="IPR004808">
    <property type="entry name" value="AP_endonuc_1"/>
</dbReference>
<dbReference type="PROSITE" id="PS51435">
    <property type="entry name" value="AP_NUCLEASE_F1_4"/>
    <property type="match status" value="1"/>
</dbReference>
<gene>
    <name evidence="9" type="ORF">E2C06_34390</name>
</gene>
<dbReference type="Gene3D" id="3.60.10.10">
    <property type="entry name" value="Endonuclease/exonuclease/phosphatase"/>
    <property type="match status" value="1"/>
</dbReference>
<keyword evidence="3" id="KW-0378">Hydrolase</keyword>
<feature type="binding site" evidence="6">
    <location>
        <position position="259"/>
    </location>
    <ligand>
        <name>Mg(2+)</name>
        <dbReference type="ChEBI" id="CHEBI:18420"/>
        <label>1</label>
    </ligand>
</feature>
<reference evidence="9 10" key="1">
    <citation type="journal article" date="2016" name="J. Microbiol.">
        <title>Dankookia rubra gen. nov., sp. nov., an alphaproteobacterium isolated from sediment of a shallow stream.</title>
        <authorList>
            <person name="Kim W.H."/>
            <person name="Kim D.H."/>
            <person name="Kang K."/>
            <person name="Ahn T.Y."/>
        </authorList>
    </citation>
    <scope>NUCLEOTIDE SEQUENCE [LARGE SCALE GENOMIC DNA]</scope>
    <source>
        <strain evidence="9 10">JCM30602</strain>
    </source>
</reference>
<dbReference type="CDD" id="cd09086">
    <property type="entry name" value="ExoIII-like_AP-endo"/>
    <property type="match status" value="1"/>
</dbReference>
<dbReference type="InterPro" id="IPR036691">
    <property type="entry name" value="Endo/exonu/phosph_ase_sf"/>
</dbReference>
<dbReference type="InterPro" id="IPR005135">
    <property type="entry name" value="Endo/exonuclease/phosphatase"/>
</dbReference>
<keyword evidence="10" id="KW-1185">Reference proteome</keyword>
<keyword evidence="2 6" id="KW-0479">Metal-binding</keyword>
<comment type="similarity">
    <text evidence="1">Belongs to the DNA repair enzymes AP/ExoA family.</text>
</comment>
<feature type="binding site" evidence="6">
    <location>
        <position position="158"/>
    </location>
    <ligand>
        <name>Mg(2+)</name>
        <dbReference type="ChEBI" id="CHEBI:18420"/>
        <label>1</label>
    </ligand>
</feature>
<evidence type="ECO:0000313" key="10">
    <source>
        <dbReference type="Proteomes" id="UP000295096"/>
    </source>
</evidence>
<dbReference type="PANTHER" id="PTHR43250">
    <property type="entry name" value="EXODEOXYRIBONUCLEASE III"/>
    <property type="match status" value="1"/>
</dbReference>
<dbReference type="SUPFAM" id="SSF56219">
    <property type="entry name" value="DNase I-like"/>
    <property type="match status" value="1"/>
</dbReference>
<name>A0A4R5Q5B3_9PROT</name>
<dbReference type="PROSITE" id="PS00726">
    <property type="entry name" value="AP_NUCLEASE_F1_1"/>
    <property type="match status" value="1"/>
</dbReference>
<feature type="site" description="Important for catalytic activity" evidence="7">
    <location>
        <position position="230"/>
    </location>
</feature>
<protein>
    <submittedName>
        <fullName evidence="9">Exodeoxyribonuclease III</fullName>
    </submittedName>
</protein>
<dbReference type="InterPro" id="IPR037493">
    <property type="entry name" value="ExoIII-like"/>
</dbReference>
<feature type="site" description="Transition state stabilizer" evidence="7">
    <location>
        <position position="158"/>
    </location>
</feature>
<feature type="binding site" evidence="6">
    <location>
        <position position="37"/>
    </location>
    <ligand>
        <name>Mg(2+)</name>
        <dbReference type="ChEBI" id="CHEBI:18420"/>
        <label>1</label>
    </ligand>
</feature>
<dbReference type="OrthoDB" id="9803914at2"/>
<dbReference type="Pfam" id="PF03372">
    <property type="entry name" value="Exo_endo_phos"/>
    <property type="match status" value="1"/>
</dbReference>
<keyword evidence="4 6" id="KW-0460">Magnesium</keyword>
<feature type="active site" description="Proton acceptor" evidence="5">
    <location>
        <position position="260"/>
    </location>
</feature>
<keyword evidence="6" id="KW-0464">Manganese</keyword>
<dbReference type="PANTHER" id="PTHR43250:SF2">
    <property type="entry name" value="EXODEOXYRIBONUCLEASE III"/>
    <property type="match status" value="1"/>
</dbReference>
<evidence type="ECO:0000256" key="3">
    <source>
        <dbReference type="ARBA" id="ARBA00022801"/>
    </source>
</evidence>
<dbReference type="GO" id="GO:0008311">
    <property type="term" value="F:double-stranded DNA 3'-5' DNA exonuclease activity"/>
    <property type="evidence" value="ECO:0007669"/>
    <property type="project" value="InterPro"/>
</dbReference>
<evidence type="ECO:0000256" key="6">
    <source>
        <dbReference type="PIRSR" id="PIRSR604808-2"/>
    </source>
</evidence>
<dbReference type="GO" id="GO:0046872">
    <property type="term" value="F:metal ion binding"/>
    <property type="evidence" value="ECO:0007669"/>
    <property type="project" value="UniProtKB-KW"/>
</dbReference>
<dbReference type="AlphaFoldDB" id="A0A4R5Q5B3"/>
<evidence type="ECO:0000256" key="5">
    <source>
        <dbReference type="PIRSR" id="PIRSR604808-1"/>
    </source>
</evidence>
<dbReference type="RefSeq" id="WP_133293056.1">
    <property type="nucleotide sequence ID" value="NZ_SMSJ01000155.1"/>
</dbReference>
<comment type="cofactor">
    <cofactor evidence="6">
        <name>Mg(2+)</name>
        <dbReference type="ChEBI" id="CHEBI:18420"/>
    </cofactor>
    <cofactor evidence="6">
        <name>Mn(2+)</name>
        <dbReference type="ChEBI" id="CHEBI:29035"/>
    </cofactor>
    <text evidence="6">Probably binds two magnesium or manganese ions per subunit.</text>
</comment>
<sequence>MPSLRIATWNINSVRLRRPLLAELVKALDPDILCLQETKCPDELFPLDDLRAFGFPHIAHKGMKGYNGVAVLSRRPLQVLDGDPDWCGKGDCRHLAVAVDAPGGPVELHDFYVPAGGDTPDREANPKFAHKLDFVAEATAWSAARGAKARSVLVGDLNIAPLEHDVWSHRQMLGVVSHTPVEVEALTGWQHSAGWHDALRHFVPADQKLYTWWSYRAKDWEAADRGRRLDHVWVSPDLAGALARHVVLKPARGWAQASDHVPCMVELAL</sequence>
<dbReference type="Proteomes" id="UP000295096">
    <property type="component" value="Unassembled WGS sequence"/>
</dbReference>
<evidence type="ECO:0000259" key="8">
    <source>
        <dbReference type="Pfam" id="PF03372"/>
    </source>
</evidence>
<dbReference type="NCBIfam" id="TIGR00633">
    <property type="entry name" value="xth"/>
    <property type="match status" value="1"/>
</dbReference>
<evidence type="ECO:0000313" key="9">
    <source>
        <dbReference type="EMBL" id="TDH58090.1"/>
    </source>
</evidence>
<comment type="caution">
    <text evidence="9">The sequence shown here is derived from an EMBL/GenBank/DDBJ whole genome shotgun (WGS) entry which is preliminary data.</text>
</comment>